<name>A0A7V7G3L5_9GAMM</name>
<evidence type="ECO:0000313" key="2">
    <source>
        <dbReference type="Proteomes" id="UP000486760"/>
    </source>
</evidence>
<organism evidence="1 2">
    <name type="scientific">Billgrantia pellis</name>
    <dbReference type="NCBI Taxonomy" id="2606936"/>
    <lineage>
        <taxon>Bacteria</taxon>
        <taxon>Pseudomonadati</taxon>
        <taxon>Pseudomonadota</taxon>
        <taxon>Gammaproteobacteria</taxon>
        <taxon>Oceanospirillales</taxon>
        <taxon>Halomonadaceae</taxon>
        <taxon>Billgrantia</taxon>
    </lineage>
</organism>
<comment type="caution">
    <text evidence="1">The sequence shown here is derived from an EMBL/GenBank/DDBJ whole genome shotgun (WGS) entry which is preliminary data.</text>
</comment>
<gene>
    <name evidence="1" type="ORF">F0A17_03170</name>
</gene>
<keyword evidence="2" id="KW-1185">Reference proteome</keyword>
<sequence>MQEAMNVRHQRLKLLALIAVFALPMVSAWVMLHWRIGIPDQHTAHGELAPSVPALEEWPLVDQQASFDGGDWVLAFDCTRDCEAQADRWWRLHRALGREAPRVTRLRIGGSPASQPGESVTQWREAPAWQEAGAVWLIDPQGRVVLRYAGNVSERDVMDDLSHLLKRIPDPRAVEERDGESR</sequence>
<dbReference type="Proteomes" id="UP000486760">
    <property type="component" value="Unassembled WGS sequence"/>
</dbReference>
<proteinExistence type="predicted"/>
<evidence type="ECO:0000313" key="1">
    <source>
        <dbReference type="EMBL" id="KAA0014655.1"/>
    </source>
</evidence>
<reference evidence="1 2" key="1">
    <citation type="submission" date="2019-08" db="EMBL/GenBank/DDBJ databases">
        <title>Bioinformatics analysis of the strain L3 and L5.</title>
        <authorList>
            <person name="Li X."/>
        </authorList>
    </citation>
    <scope>NUCLEOTIDE SEQUENCE [LARGE SCALE GENOMIC DNA]</scope>
    <source>
        <strain evidence="1 2">L5</strain>
    </source>
</reference>
<dbReference type="AlphaFoldDB" id="A0A7V7G3L5"/>
<protein>
    <recommendedName>
        <fullName evidence="3">Transmembrane cytochrome oxidase associated protein</fullName>
    </recommendedName>
</protein>
<evidence type="ECO:0008006" key="3">
    <source>
        <dbReference type="Google" id="ProtNLM"/>
    </source>
</evidence>
<accession>A0A7V7G3L5</accession>
<dbReference type="EMBL" id="VTPY01000001">
    <property type="protein sequence ID" value="KAA0014655.1"/>
    <property type="molecule type" value="Genomic_DNA"/>
</dbReference>